<dbReference type="Pfam" id="PF02321">
    <property type="entry name" value="OEP"/>
    <property type="match status" value="2"/>
</dbReference>
<dbReference type="SUPFAM" id="SSF56954">
    <property type="entry name" value="Outer membrane efflux proteins (OEP)"/>
    <property type="match status" value="1"/>
</dbReference>
<dbReference type="InterPro" id="IPR010131">
    <property type="entry name" value="MdtP/NodT-like"/>
</dbReference>
<dbReference type="Proteomes" id="UP000824161">
    <property type="component" value="Unassembled WGS sequence"/>
</dbReference>
<dbReference type="PANTHER" id="PTHR30203:SF33">
    <property type="entry name" value="BLR4455 PROTEIN"/>
    <property type="match status" value="1"/>
</dbReference>
<protein>
    <submittedName>
        <fullName evidence="3">Efflux transporter outer membrane subunit</fullName>
    </submittedName>
</protein>
<gene>
    <name evidence="3" type="ORF">IAC44_03435</name>
</gene>
<dbReference type="EMBL" id="DVLY01000080">
    <property type="protein sequence ID" value="HIT97871.1"/>
    <property type="molecule type" value="Genomic_DNA"/>
</dbReference>
<evidence type="ECO:0000313" key="4">
    <source>
        <dbReference type="Proteomes" id="UP000824161"/>
    </source>
</evidence>
<dbReference type="NCBIfam" id="TIGR01845">
    <property type="entry name" value="outer_NodT"/>
    <property type="match status" value="1"/>
</dbReference>
<reference evidence="3" key="1">
    <citation type="submission" date="2020-10" db="EMBL/GenBank/DDBJ databases">
        <authorList>
            <person name="Gilroy R."/>
        </authorList>
    </citation>
    <scope>NUCLEOTIDE SEQUENCE</scope>
    <source>
        <strain evidence="3">1383</strain>
    </source>
</reference>
<proteinExistence type="inferred from homology"/>
<evidence type="ECO:0000256" key="1">
    <source>
        <dbReference type="ARBA" id="ARBA00007613"/>
    </source>
</evidence>
<organism evidence="3 4">
    <name type="scientific">Candidatus Merdimorpha stercoravium</name>
    <dbReference type="NCBI Taxonomy" id="2840863"/>
    <lineage>
        <taxon>Bacteria</taxon>
        <taxon>Pseudomonadati</taxon>
        <taxon>Bacteroidota</taxon>
        <taxon>Flavobacteriia</taxon>
        <taxon>Flavobacteriales</taxon>
        <taxon>Candidatus Merdimorpha</taxon>
    </lineage>
</organism>
<keyword evidence="2" id="KW-0564">Palmitate</keyword>
<keyword evidence="2" id="KW-0472">Membrane</keyword>
<dbReference type="PANTHER" id="PTHR30203">
    <property type="entry name" value="OUTER MEMBRANE CATION EFFLUX PROTEIN"/>
    <property type="match status" value="1"/>
</dbReference>
<name>A0A9D1H9D2_9FLAO</name>
<comment type="caution">
    <text evidence="3">The sequence shown here is derived from an EMBL/GenBank/DDBJ whole genome shotgun (WGS) entry which is preliminary data.</text>
</comment>
<comment type="subcellular location">
    <subcellularLocation>
        <location evidence="2">Cell membrane</location>
        <topology evidence="2">Lipid-anchor</topology>
    </subcellularLocation>
</comment>
<dbReference type="GO" id="GO:0005886">
    <property type="term" value="C:plasma membrane"/>
    <property type="evidence" value="ECO:0007669"/>
    <property type="project" value="UniProtKB-SubCell"/>
</dbReference>
<accession>A0A9D1H9D2</accession>
<dbReference type="PROSITE" id="PS51257">
    <property type="entry name" value="PROKAR_LIPOPROTEIN"/>
    <property type="match status" value="1"/>
</dbReference>
<reference evidence="3" key="2">
    <citation type="journal article" date="2021" name="PeerJ">
        <title>Extensive microbial diversity within the chicken gut microbiome revealed by metagenomics and culture.</title>
        <authorList>
            <person name="Gilroy R."/>
            <person name="Ravi A."/>
            <person name="Getino M."/>
            <person name="Pursley I."/>
            <person name="Horton D.L."/>
            <person name="Alikhan N.F."/>
            <person name="Baker D."/>
            <person name="Gharbi K."/>
            <person name="Hall N."/>
            <person name="Watson M."/>
            <person name="Adriaenssens E.M."/>
            <person name="Foster-Nyarko E."/>
            <person name="Jarju S."/>
            <person name="Secka A."/>
            <person name="Antonio M."/>
            <person name="Oren A."/>
            <person name="Chaudhuri R.R."/>
            <person name="La Ragione R."/>
            <person name="Hildebrand F."/>
            <person name="Pallen M.J."/>
        </authorList>
    </citation>
    <scope>NUCLEOTIDE SEQUENCE</scope>
    <source>
        <strain evidence="3">1383</strain>
    </source>
</reference>
<dbReference type="Gene3D" id="1.20.1600.10">
    <property type="entry name" value="Outer membrane efflux proteins (OEP)"/>
    <property type="match status" value="1"/>
</dbReference>
<comment type="similarity">
    <text evidence="1 2">Belongs to the outer membrane factor (OMF) (TC 1.B.17) family.</text>
</comment>
<dbReference type="InterPro" id="IPR003423">
    <property type="entry name" value="OMP_efflux"/>
</dbReference>
<dbReference type="AlphaFoldDB" id="A0A9D1H9D2"/>
<evidence type="ECO:0000256" key="2">
    <source>
        <dbReference type="RuleBase" id="RU362097"/>
    </source>
</evidence>
<keyword evidence="2" id="KW-0812">Transmembrane</keyword>
<keyword evidence="2" id="KW-1134">Transmembrane beta strand</keyword>
<dbReference type="Gene3D" id="2.20.200.10">
    <property type="entry name" value="Outer membrane efflux proteins (OEP)"/>
    <property type="match status" value="1"/>
</dbReference>
<dbReference type="GO" id="GO:0015562">
    <property type="term" value="F:efflux transmembrane transporter activity"/>
    <property type="evidence" value="ECO:0007669"/>
    <property type="project" value="InterPro"/>
</dbReference>
<keyword evidence="2" id="KW-0449">Lipoprotein</keyword>
<sequence length="475" mass="53073">MKSLSKHTAAAGLLLLLASIGLSSCMVGKRYTAPELQLPQSFAPDRADSLTLADVQWWEVYTDTTLQKLIRKALEHNKDLLTATERIRETAYRKRIQTAGLLPEISAKVAGEREFENYGGKGETASNTFEGKLLFSWEIDLWGHLRWGRQKSIAEYLESVQARRALQITLIAQVAQSYFELMALDNELEIVQQTLAIRQEGVHQAKIRFEGGLTSEITYQQALVEQARTATLIPELEREIAATENDLSLLTGAYPGGGIPRGTLPQGKYLPENLPVGLPSTLLQRRPDLMEAEQRLIAANAAVGMAYTDRFPRLVFSGVYGLETDVLSTLFKSPYGLLGGNLLSPIFAAGKKKAAYKAEQAAYRQAVYQYEKSVQNAFREVSDAIVAYNKAREAHQLKQRLEQSAKKYMELAQYQYINGVIRYLDVLDAQREYFDAQTGLSNAVRDEQIALVQLYKALGGGWNPEDDPQRKGQKS</sequence>
<evidence type="ECO:0000313" key="3">
    <source>
        <dbReference type="EMBL" id="HIT97871.1"/>
    </source>
</evidence>